<dbReference type="RefSeq" id="WP_108848867.1">
    <property type="nucleotide sequence ID" value="NZ_CP015449.1"/>
</dbReference>
<accession>A0A2S1RB76</accession>
<dbReference type="GO" id="GO:0009231">
    <property type="term" value="P:riboflavin biosynthetic process"/>
    <property type="evidence" value="ECO:0007669"/>
    <property type="project" value="InterPro"/>
</dbReference>
<protein>
    <submittedName>
        <fullName evidence="2">Deaminase</fullName>
    </submittedName>
</protein>
<organism evidence="2 3">
    <name type="scientific">Dietzia lutea</name>
    <dbReference type="NCBI Taxonomy" id="546160"/>
    <lineage>
        <taxon>Bacteria</taxon>
        <taxon>Bacillati</taxon>
        <taxon>Actinomycetota</taxon>
        <taxon>Actinomycetes</taxon>
        <taxon>Mycobacteriales</taxon>
        <taxon>Dietziaceae</taxon>
        <taxon>Dietzia</taxon>
    </lineage>
</organism>
<feature type="domain" description="Bacterial bifunctional deaminase-reductase C-terminal" evidence="1">
    <location>
        <begin position="5"/>
        <end position="180"/>
    </location>
</feature>
<dbReference type="EMBL" id="CP015449">
    <property type="protein sequence ID" value="AWH93515.1"/>
    <property type="molecule type" value="Genomic_DNA"/>
</dbReference>
<dbReference type="SUPFAM" id="SSF53597">
    <property type="entry name" value="Dihydrofolate reductase-like"/>
    <property type="match status" value="1"/>
</dbReference>
<dbReference type="Proteomes" id="UP000244928">
    <property type="component" value="Chromosome"/>
</dbReference>
<dbReference type="Pfam" id="PF01872">
    <property type="entry name" value="RibD_C"/>
    <property type="match status" value="1"/>
</dbReference>
<dbReference type="InterPro" id="IPR024072">
    <property type="entry name" value="DHFR-like_dom_sf"/>
</dbReference>
<dbReference type="GO" id="GO:0008703">
    <property type="term" value="F:5-amino-6-(5-phosphoribosylamino)uracil reductase activity"/>
    <property type="evidence" value="ECO:0007669"/>
    <property type="project" value="InterPro"/>
</dbReference>
<gene>
    <name evidence="2" type="ORF">A6035_16510</name>
</gene>
<sequence length="187" mass="20693">MGTLSYTATVSLDGYVADADGDFQWSAPDAEVFRFHVDRMGAVAHEVLGRHTYALMEYWQNPPEGEEWGPDEQEFARRWQAIPRTLVSSTMTAADLASDTDRLVPRLDPGTLRRIVDEADGEVEIFGPTTAAEAIRAGMVSDFLFFVVPKVVGGGLRAMPPDARLDLELAEQRVFGGGTVFLHYRSR</sequence>
<dbReference type="AlphaFoldDB" id="A0A2S1RB76"/>
<evidence type="ECO:0000259" key="1">
    <source>
        <dbReference type="Pfam" id="PF01872"/>
    </source>
</evidence>
<dbReference type="OrthoDB" id="7949219at2"/>
<name>A0A2S1RB76_9ACTN</name>
<reference evidence="2 3" key="1">
    <citation type="submission" date="2016-04" db="EMBL/GenBank/DDBJ databases">
        <title>Complete genome sequence of Dietzia lutea YIM 80766T, a strain isolated from desert soil in Egypt.</title>
        <authorList>
            <person name="Zhao J."/>
            <person name="Hu B."/>
            <person name="Geng S."/>
            <person name="Nie Y."/>
            <person name="Tang Y."/>
        </authorList>
    </citation>
    <scope>NUCLEOTIDE SEQUENCE [LARGE SCALE GENOMIC DNA]</scope>
    <source>
        <strain evidence="2 3">YIM 80766</strain>
    </source>
</reference>
<dbReference type="InterPro" id="IPR002734">
    <property type="entry name" value="RibDG_C"/>
</dbReference>
<proteinExistence type="predicted"/>
<evidence type="ECO:0000313" key="3">
    <source>
        <dbReference type="Proteomes" id="UP000244928"/>
    </source>
</evidence>
<evidence type="ECO:0000313" key="2">
    <source>
        <dbReference type="EMBL" id="AWH93515.1"/>
    </source>
</evidence>
<dbReference type="Gene3D" id="3.40.430.10">
    <property type="entry name" value="Dihydrofolate Reductase, subunit A"/>
    <property type="match status" value="1"/>
</dbReference>
<keyword evidence="3" id="KW-1185">Reference proteome</keyword>
<dbReference type="KEGG" id="dlu:A6035_16510"/>